<evidence type="ECO:0000256" key="7">
    <source>
        <dbReference type="ARBA" id="ARBA00042165"/>
    </source>
</evidence>
<dbReference type="InterPro" id="IPR015908">
    <property type="entry name" value="Allantoicase_dom"/>
</dbReference>
<dbReference type="GO" id="GO:0000256">
    <property type="term" value="P:allantoin catabolic process"/>
    <property type="evidence" value="ECO:0007669"/>
    <property type="project" value="InterPro"/>
</dbReference>
<dbReference type="Pfam" id="PF03561">
    <property type="entry name" value="Allantoicase"/>
    <property type="match status" value="2"/>
</dbReference>
<evidence type="ECO:0000259" key="9">
    <source>
        <dbReference type="Pfam" id="PF00326"/>
    </source>
</evidence>
<proteinExistence type="inferred from homology"/>
<evidence type="ECO:0000313" key="12">
    <source>
        <dbReference type="EMBL" id="KAJ3052743.1"/>
    </source>
</evidence>
<gene>
    <name evidence="12" type="ORF">HK097_005774</name>
</gene>
<sequence length="994" mass="113483">MSEDDEEVPVFKKPYYYYSRTVKGQNYPIYARKKNSLEGKEEILAYALDTNGDEHYHLYFKDLETGKLLESDTIEDCDGSVEWCNDSQTVYYMTLDHIHRQDKVFRHKIGTPPFSDTLIFHEPDEKFEVQIEKTNSEKFILVDASSSLTREVHVLDADNPNAELKLFQRREHRHKYYVDHQGDKFLVLTDGGGKYLNFKLASCPLNATDKRNWVDVIPYDPFRELTSIQPFEKHLVIFERSNGLERMRIWPADEKDGGYLKFSEELYSTSTQNYNSSIIRFSYTSLLTSKCTYEYNMDTKERKLLKQKNVPGGFDPSLYTMRRVFAPVPKETSATAPFDTPVPDKIPISLLYKSDLFKGDGSNPCFLYGYGSYGFSLDPVFDQKLFSYVDRGFVYAVAHIRGGGECGRAWYETGKFKHKRNTFTDFIVAGDFLVKEKFARHELMAIEGRSAGGLLMGAVLNLRPDLTHVAVASVPFVDVINTMMDASIPLTVNEYEEWGNPNEKDYFDYMLSYSPYENLRKDVKYPHLLVKAGLNDPRVQYWEPAKWVAKMRNLKTHGSETDPDRRDLIFDCKMGSGHFGESGRYGILREVADEFSFVIDRIEKQKKKLGEQSVPLLDLSSYTDLSNADVGGKVLFATDDFFGVAENMLLPTEPVWDAERFTKFGKWLDGWETRRKRTLGHDWSILKLGLPGRIVGFAVDTAHFTGNQTPYISVQAANLSDDLLPFEQYPLKRRSEMGTAASEEELAAAEKLGTDKWVEILPVTKLNPGYEATRRHLFEAKEHDKAWTHLRVNMFPDGGIARFKSLGVVEREWKKGDEEMEVDLIAVENGGRALGASDSHYGRPSNMIARGRATNMGDGWETARNPNRPKIYVLGPDGNVVMPGHHWVIFKLCHPGLINILELNTEHFCGNFPESCVVEGTNQPAMSTLSDLNSAEWFTVLPRVKMGPNRTVYFAKEKGELDKTNVERVVTHLRLVIYPDGGISRVRVWGRVVV</sequence>
<keyword evidence="3" id="KW-0645">Protease</keyword>
<keyword evidence="4" id="KW-0378">Hydrolase</keyword>
<evidence type="ECO:0000256" key="6">
    <source>
        <dbReference type="ARBA" id="ARBA00039290"/>
    </source>
</evidence>
<comment type="caution">
    <text evidence="12">The sequence shown here is derived from an EMBL/GenBank/DDBJ whole genome shotgun (WGS) entry which is preliminary data.</text>
</comment>
<dbReference type="InterPro" id="IPR002471">
    <property type="entry name" value="Pept_S9_AS"/>
</dbReference>
<organism evidence="12 13">
    <name type="scientific">Rhizophlyctis rosea</name>
    <dbReference type="NCBI Taxonomy" id="64517"/>
    <lineage>
        <taxon>Eukaryota</taxon>
        <taxon>Fungi</taxon>
        <taxon>Fungi incertae sedis</taxon>
        <taxon>Chytridiomycota</taxon>
        <taxon>Chytridiomycota incertae sedis</taxon>
        <taxon>Chytridiomycetes</taxon>
        <taxon>Rhizophlyctidales</taxon>
        <taxon>Rhizophlyctidaceae</taxon>
        <taxon>Rhizophlyctis</taxon>
    </lineage>
</organism>
<keyword evidence="5" id="KW-0720">Serine protease</keyword>
<accession>A0AAD5X5Z9</accession>
<dbReference type="PRINTS" id="PR00862">
    <property type="entry name" value="PROLIGOPTASE"/>
</dbReference>
<comment type="similarity">
    <text evidence="1">Belongs to the peptidase S9A family.</text>
</comment>
<dbReference type="PANTHER" id="PTHR11757">
    <property type="entry name" value="PROTEASE FAMILY S9A OLIGOPEPTIDASE"/>
    <property type="match status" value="1"/>
</dbReference>
<name>A0AAD5X5Z9_9FUNG</name>
<dbReference type="AlphaFoldDB" id="A0AAD5X5Z9"/>
<dbReference type="Pfam" id="PF00326">
    <property type="entry name" value="Peptidase_S9"/>
    <property type="match status" value="1"/>
</dbReference>
<evidence type="ECO:0000259" key="11">
    <source>
        <dbReference type="Pfam" id="PF03561"/>
    </source>
</evidence>
<reference evidence="12" key="1">
    <citation type="submission" date="2020-05" db="EMBL/GenBank/DDBJ databases">
        <title>Phylogenomic resolution of chytrid fungi.</title>
        <authorList>
            <person name="Stajich J.E."/>
            <person name="Amses K."/>
            <person name="Simmons R."/>
            <person name="Seto K."/>
            <person name="Myers J."/>
            <person name="Bonds A."/>
            <person name="Quandt C.A."/>
            <person name="Barry K."/>
            <person name="Liu P."/>
            <person name="Grigoriev I."/>
            <person name="Longcore J.E."/>
            <person name="James T.Y."/>
        </authorList>
    </citation>
    <scope>NUCLEOTIDE SEQUENCE</scope>
    <source>
        <strain evidence="12">JEL0318</strain>
    </source>
</reference>
<evidence type="ECO:0000259" key="10">
    <source>
        <dbReference type="Pfam" id="PF02897"/>
    </source>
</evidence>
<dbReference type="Pfam" id="PF02897">
    <property type="entry name" value="Peptidase_S9_N"/>
    <property type="match status" value="1"/>
</dbReference>
<feature type="domain" description="Peptidase S9A N-terminal" evidence="10">
    <location>
        <begin position="42"/>
        <end position="307"/>
    </location>
</feature>
<feature type="domain" description="Allantoicase" evidence="11">
    <location>
        <begin position="631"/>
        <end position="809"/>
    </location>
</feature>
<dbReference type="HAMAP" id="MF_00813">
    <property type="entry name" value="Allantoicase"/>
    <property type="match status" value="1"/>
</dbReference>
<dbReference type="Gene3D" id="2.130.10.120">
    <property type="entry name" value="Prolyl oligopeptidase, N-terminal domain"/>
    <property type="match status" value="2"/>
</dbReference>
<dbReference type="Proteomes" id="UP001212841">
    <property type="component" value="Unassembled WGS sequence"/>
</dbReference>
<evidence type="ECO:0000313" key="13">
    <source>
        <dbReference type="Proteomes" id="UP001212841"/>
    </source>
</evidence>
<dbReference type="PANTHER" id="PTHR11757:SF19">
    <property type="entry name" value="PROLYL ENDOPEPTIDASE-LIKE"/>
    <property type="match status" value="1"/>
</dbReference>
<dbReference type="Gene3D" id="3.40.50.1820">
    <property type="entry name" value="alpha/beta hydrolase"/>
    <property type="match status" value="1"/>
</dbReference>
<feature type="domain" description="Peptidase S9 prolyl oligopeptidase catalytic" evidence="9">
    <location>
        <begin position="381"/>
        <end position="601"/>
    </location>
</feature>
<dbReference type="GO" id="GO:0004252">
    <property type="term" value="F:serine-type endopeptidase activity"/>
    <property type="evidence" value="ECO:0007669"/>
    <property type="project" value="InterPro"/>
</dbReference>
<comment type="function">
    <text evidence="8">Serine peptidase whose precise substrate specificity remains unclear. Does not cleave peptides after a arginine or lysine residue. Regulates trans-Golgi network morphology and sorting by regulating the membrane binding of the AP-1 complex. May play a role in the regulation of synaptic vesicle exocytosis.</text>
</comment>
<dbReference type="SUPFAM" id="SSF49785">
    <property type="entry name" value="Galactose-binding domain-like"/>
    <property type="match status" value="2"/>
</dbReference>
<dbReference type="SUPFAM" id="SSF50993">
    <property type="entry name" value="Peptidase/esterase 'gauge' domain"/>
    <property type="match status" value="1"/>
</dbReference>
<dbReference type="InterPro" id="IPR002470">
    <property type="entry name" value="Peptidase_S9A"/>
</dbReference>
<keyword evidence="13" id="KW-1185">Reference proteome</keyword>
<evidence type="ECO:0000256" key="5">
    <source>
        <dbReference type="ARBA" id="ARBA00022825"/>
    </source>
</evidence>
<protein>
    <recommendedName>
        <fullName evidence="6">Prolyl endopeptidase-like</fullName>
    </recommendedName>
    <alternativeName>
        <fullName evidence="7">Prolylendopeptidase-like</fullName>
    </alternativeName>
</protein>
<dbReference type="Gene3D" id="2.60.120.260">
    <property type="entry name" value="Galactose-binding domain-like"/>
    <property type="match status" value="2"/>
</dbReference>
<comment type="similarity">
    <text evidence="2">Belongs to the allantoicase family.</text>
</comment>
<dbReference type="NCBIfam" id="TIGR02961">
    <property type="entry name" value="allantoicase"/>
    <property type="match status" value="1"/>
</dbReference>
<evidence type="ECO:0000256" key="1">
    <source>
        <dbReference type="ARBA" id="ARBA00005228"/>
    </source>
</evidence>
<dbReference type="InterPro" id="IPR023302">
    <property type="entry name" value="Pept_S9A_N"/>
</dbReference>
<dbReference type="SUPFAM" id="SSF53474">
    <property type="entry name" value="alpha/beta-Hydrolases"/>
    <property type="match status" value="1"/>
</dbReference>
<feature type="domain" description="Allantoicase" evidence="11">
    <location>
        <begin position="830"/>
        <end position="992"/>
    </location>
</feature>
<evidence type="ECO:0000256" key="3">
    <source>
        <dbReference type="ARBA" id="ARBA00022670"/>
    </source>
</evidence>
<evidence type="ECO:0000256" key="4">
    <source>
        <dbReference type="ARBA" id="ARBA00022801"/>
    </source>
</evidence>
<dbReference type="InterPro" id="IPR005164">
    <property type="entry name" value="Allantoicase"/>
</dbReference>
<dbReference type="InterPro" id="IPR051543">
    <property type="entry name" value="Serine_Peptidase_S9A"/>
</dbReference>
<dbReference type="InterPro" id="IPR029058">
    <property type="entry name" value="AB_hydrolase_fold"/>
</dbReference>
<dbReference type="InterPro" id="IPR001375">
    <property type="entry name" value="Peptidase_S9_cat"/>
</dbReference>
<dbReference type="GO" id="GO:0006508">
    <property type="term" value="P:proteolysis"/>
    <property type="evidence" value="ECO:0007669"/>
    <property type="project" value="UniProtKB-KW"/>
</dbReference>
<dbReference type="InterPro" id="IPR008979">
    <property type="entry name" value="Galactose-bd-like_sf"/>
</dbReference>
<dbReference type="PROSITE" id="PS00708">
    <property type="entry name" value="PRO_ENDOPEP_SER"/>
    <property type="match status" value="1"/>
</dbReference>
<evidence type="ECO:0000256" key="2">
    <source>
        <dbReference type="ARBA" id="ARBA00009242"/>
    </source>
</evidence>
<dbReference type="EMBL" id="JADGJD010000270">
    <property type="protein sequence ID" value="KAJ3052743.1"/>
    <property type="molecule type" value="Genomic_DNA"/>
</dbReference>
<dbReference type="GO" id="GO:0004037">
    <property type="term" value="F:allantoicase activity"/>
    <property type="evidence" value="ECO:0007669"/>
    <property type="project" value="InterPro"/>
</dbReference>
<evidence type="ECO:0000256" key="8">
    <source>
        <dbReference type="ARBA" id="ARBA00045448"/>
    </source>
</evidence>